<evidence type="ECO:0000313" key="2">
    <source>
        <dbReference type="EMBL" id="WEF51981.1"/>
    </source>
</evidence>
<name>A0ABY8BSP2_AFICR</name>
<dbReference type="Proteomes" id="UP001213907">
    <property type="component" value="Chromosome"/>
</dbReference>
<organism evidence="2 3">
    <name type="scientific">Afipia carboxydohydrogena</name>
    <name type="common">Pseudomonas carboxydohydrogena</name>
    <dbReference type="NCBI Taxonomy" id="290"/>
    <lineage>
        <taxon>Bacteria</taxon>
        <taxon>Pseudomonadati</taxon>
        <taxon>Pseudomonadota</taxon>
        <taxon>Alphaproteobacteria</taxon>
        <taxon>Hyphomicrobiales</taxon>
        <taxon>Nitrobacteraceae</taxon>
        <taxon>Afipia</taxon>
    </lineage>
</organism>
<feature type="region of interest" description="Disordered" evidence="1">
    <location>
        <begin position="1"/>
        <end position="27"/>
    </location>
</feature>
<gene>
    <name evidence="2" type="ORF">AFIC_000438</name>
</gene>
<dbReference type="RefSeq" id="WP_275247560.1">
    <property type="nucleotide sequence ID" value="NZ_BAABDX010000001.1"/>
</dbReference>
<sequence length="352" mass="39702">MQNKEQNQPDNGVSIAGPDEPPVETLPPSCSVNIRGWENDNEAQAREFGEGVMSLAKELSRYLDLSRLKSIIIGWDYAEALASVDRGDGIPPAAPTANEYGQGGAMAVHVIHNDEIWSVVVIWTGLVRQLNQTDHPEHKLALQTFVHELVHVNDLRLFTRTYPGGWRAAKPRNGRDANLQPIVNPCQSEYSAQRRAAWAAPEHGLDLLEMLGKAMKDVDDQIRSARLSYRLHGDMDKYWPVVVERLTFLFQAIGYGLGHADWVEAKADDHPELAARYRAKLEELAGYPSGWMLDACRDAVQPFFDLEEWIDQEIYDPLIEVLERLLNQNGMYTRAHGDGIYVDMPYTGFHDL</sequence>
<accession>A0ABY8BSP2</accession>
<reference evidence="2 3" key="1">
    <citation type="submission" date="2022-11" db="EMBL/GenBank/DDBJ databases">
        <authorList>
            <person name="Siebert D."/>
            <person name="Busche T."/>
            <person name="Saydam E."/>
            <person name="Kalinowski J."/>
            <person name="Ruckert C."/>
            <person name="Blombach B."/>
        </authorList>
    </citation>
    <scope>NUCLEOTIDE SEQUENCE [LARGE SCALE GENOMIC DNA]</scope>
    <source>
        <strain evidence="2 3">DSM 1083</strain>
    </source>
</reference>
<keyword evidence="3" id="KW-1185">Reference proteome</keyword>
<proteinExistence type="predicted"/>
<dbReference type="EMBL" id="CP113162">
    <property type="protein sequence ID" value="WEF51981.1"/>
    <property type="molecule type" value="Genomic_DNA"/>
</dbReference>
<protein>
    <submittedName>
        <fullName evidence="2">Uncharacterized protein</fullName>
    </submittedName>
</protein>
<feature type="compositionally biased region" description="Polar residues" evidence="1">
    <location>
        <begin position="1"/>
        <end position="11"/>
    </location>
</feature>
<evidence type="ECO:0000313" key="3">
    <source>
        <dbReference type="Proteomes" id="UP001213907"/>
    </source>
</evidence>
<evidence type="ECO:0000256" key="1">
    <source>
        <dbReference type="SAM" id="MobiDB-lite"/>
    </source>
</evidence>